<reference evidence="9 10" key="1">
    <citation type="submission" date="2021-07" db="EMBL/GenBank/DDBJ databases">
        <title>A novel Jannaschia species isolated from marine dinoflagellate Ceratoperidinium margalefii.</title>
        <authorList>
            <person name="Jiang Y."/>
            <person name="Li Z."/>
        </authorList>
    </citation>
    <scope>NUCLEOTIDE SEQUENCE [LARGE SCALE GENOMIC DNA]</scope>
    <source>
        <strain evidence="9 10">J12C1-MA-4</strain>
    </source>
</reference>
<proteinExistence type="inferred from homology"/>
<feature type="transmembrane region" description="Helical" evidence="7">
    <location>
        <begin position="254"/>
        <end position="272"/>
    </location>
</feature>
<keyword evidence="3" id="KW-1003">Cell membrane</keyword>
<protein>
    <submittedName>
        <fullName evidence="9">Sugar ABC transporter permease</fullName>
    </submittedName>
</protein>
<dbReference type="Pfam" id="PF00528">
    <property type="entry name" value="BPD_transp_1"/>
    <property type="match status" value="1"/>
</dbReference>
<feature type="transmembrane region" description="Helical" evidence="7">
    <location>
        <begin position="204"/>
        <end position="227"/>
    </location>
</feature>
<dbReference type="AlphaFoldDB" id="A0A8F6TY68"/>
<evidence type="ECO:0000313" key="10">
    <source>
        <dbReference type="Proteomes" id="UP000825009"/>
    </source>
</evidence>
<evidence type="ECO:0000256" key="4">
    <source>
        <dbReference type="ARBA" id="ARBA00022692"/>
    </source>
</evidence>
<evidence type="ECO:0000256" key="2">
    <source>
        <dbReference type="ARBA" id="ARBA00022448"/>
    </source>
</evidence>
<comment type="subcellular location">
    <subcellularLocation>
        <location evidence="1 7">Cell membrane</location>
        <topology evidence="1 7">Multi-pass membrane protein</topology>
    </subcellularLocation>
</comment>
<dbReference type="InterPro" id="IPR051393">
    <property type="entry name" value="ABC_transporter_permease"/>
</dbReference>
<accession>A0A8F6TY68</accession>
<sequence>MKHKTFFWFILPTLSAMVLFIALPIVSVFIQSLHVEHEQVLVTVENCGPFGCTEGVAVDQEATEALREEAPLGRFNGLGTYTNRSHLAFGELAEAWATTDTIGEFWNRVMSLPFYRALTFTLTYTFVVTPFVLMLGLAIAVGVNNLPRMFKGMTIFMSLLPMMVPPVVGSLILLWMVDAEGIIGATIQNLFNDPSLSIRASRTLMWIMLIVYGIWSSIPFSFIVFYAGLQTVPEDTLEAAQIDGASKWQRMRHVVVPHLMPLVVFITLIQLMDNFRVFEPIISFQAGAYAQSLSTIIYNDLREAGNPLYGSAGATSILTIIGVVILLSPVLVRTYRDFTRKSTH</sequence>
<dbReference type="InterPro" id="IPR000515">
    <property type="entry name" value="MetI-like"/>
</dbReference>
<organism evidence="9 10">
    <name type="scientific">Gymnodinialimonas ceratoperidinii</name>
    <dbReference type="NCBI Taxonomy" id="2856823"/>
    <lineage>
        <taxon>Bacteria</taxon>
        <taxon>Pseudomonadati</taxon>
        <taxon>Pseudomonadota</taxon>
        <taxon>Alphaproteobacteria</taxon>
        <taxon>Rhodobacterales</taxon>
        <taxon>Paracoccaceae</taxon>
        <taxon>Gymnodinialimonas</taxon>
    </lineage>
</organism>
<feature type="transmembrane region" description="Helical" evidence="7">
    <location>
        <begin position="155"/>
        <end position="177"/>
    </location>
</feature>
<dbReference type="PANTHER" id="PTHR30193:SF37">
    <property type="entry name" value="INNER MEMBRANE ABC TRANSPORTER PERMEASE PROTEIN YCJO"/>
    <property type="match status" value="1"/>
</dbReference>
<feature type="transmembrane region" description="Helical" evidence="7">
    <location>
        <begin position="7"/>
        <end position="30"/>
    </location>
</feature>
<feature type="domain" description="ABC transmembrane type-1" evidence="8">
    <location>
        <begin position="118"/>
        <end position="330"/>
    </location>
</feature>
<dbReference type="GO" id="GO:0055085">
    <property type="term" value="P:transmembrane transport"/>
    <property type="evidence" value="ECO:0007669"/>
    <property type="project" value="InterPro"/>
</dbReference>
<keyword evidence="5 7" id="KW-1133">Transmembrane helix</keyword>
<dbReference type="PROSITE" id="PS50928">
    <property type="entry name" value="ABC_TM1"/>
    <property type="match status" value="1"/>
</dbReference>
<dbReference type="Proteomes" id="UP000825009">
    <property type="component" value="Chromosome"/>
</dbReference>
<dbReference type="PANTHER" id="PTHR30193">
    <property type="entry name" value="ABC TRANSPORTER PERMEASE PROTEIN"/>
    <property type="match status" value="1"/>
</dbReference>
<dbReference type="RefSeq" id="WP_219004300.1">
    <property type="nucleotide sequence ID" value="NZ_CP079194.1"/>
</dbReference>
<evidence type="ECO:0000256" key="5">
    <source>
        <dbReference type="ARBA" id="ARBA00022989"/>
    </source>
</evidence>
<dbReference type="CDD" id="cd06261">
    <property type="entry name" value="TM_PBP2"/>
    <property type="match status" value="1"/>
</dbReference>
<dbReference type="GO" id="GO:0005886">
    <property type="term" value="C:plasma membrane"/>
    <property type="evidence" value="ECO:0007669"/>
    <property type="project" value="UniProtKB-SubCell"/>
</dbReference>
<keyword evidence="2 7" id="KW-0813">Transport</keyword>
<evidence type="ECO:0000259" key="8">
    <source>
        <dbReference type="PROSITE" id="PS50928"/>
    </source>
</evidence>
<evidence type="ECO:0000313" key="9">
    <source>
        <dbReference type="EMBL" id="QXT40875.1"/>
    </source>
</evidence>
<dbReference type="EMBL" id="CP079194">
    <property type="protein sequence ID" value="QXT40875.1"/>
    <property type="molecule type" value="Genomic_DNA"/>
</dbReference>
<dbReference type="KEGG" id="gce:KYE46_06495"/>
<keyword evidence="10" id="KW-1185">Reference proteome</keyword>
<evidence type="ECO:0000256" key="1">
    <source>
        <dbReference type="ARBA" id="ARBA00004651"/>
    </source>
</evidence>
<evidence type="ECO:0000256" key="7">
    <source>
        <dbReference type="RuleBase" id="RU363032"/>
    </source>
</evidence>
<keyword evidence="6 7" id="KW-0472">Membrane</keyword>
<evidence type="ECO:0000256" key="6">
    <source>
        <dbReference type="ARBA" id="ARBA00023136"/>
    </source>
</evidence>
<name>A0A8F6TY68_9RHOB</name>
<comment type="similarity">
    <text evidence="7">Belongs to the binding-protein-dependent transport system permease family.</text>
</comment>
<feature type="transmembrane region" description="Helical" evidence="7">
    <location>
        <begin position="114"/>
        <end position="143"/>
    </location>
</feature>
<feature type="transmembrane region" description="Helical" evidence="7">
    <location>
        <begin position="308"/>
        <end position="332"/>
    </location>
</feature>
<gene>
    <name evidence="9" type="ORF">KYE46_06495</name>
</gene>
<evidence type="ECO:0000256" key="3">
    <source>
        <dbReference type="ARBA" id="ARBA00022475"/>
    </source>
</evidence>
<keyword evidence="4 7" id="KW-0812">Transmembrane</keyword>